<dbReference type="InterPro" id="IPR002734">
    <property type="entry name" value="RibDG_C"/>
</dbReference>
<feature type="region of interest" description="Disordered" evidence="17">
    <location>
        <begin position="382"/>
        <end position="462"/>
    </location>
</feature>
<dbReference type="CDD" id="cd01284">
    <property type="entry name" value="Riboflavin_deaminase-reductase"/>
    <property type="match status" value="1"/>
</dbReference>
<reference evidence="19" key="2">
    <citation type="submission" date="2021-04" db="EMBL/GenBank/DDBJ databases">
        <authorList>
            <person name="Gilroy R."/>
        </authorList>
    </citation>
    <scope>NUCLEOTIDE SEQUENCE</scope>
    <source>
        <strain evidence="19">USASDec5-558</strain>
    </source>
</reference>
<sequence length="620" mass="67081">MAKDKQSDKHFMKLALKQARRGVYTTSPNPAVGCVIVRDGKVLGKGYHHQAGQPHAEIMAMRDAEERGNTICGATVYVSLEPCSHYGRTPPCAKALCEAHVKRVVIAMGDPNPKVSGRGIAMLEEAGIEVKVGVCEKQAQELNRAFLYSITHKRPWVFVKYGMSLDSKLALSSGESQWITGIDARADVQRLRLWSDVIITSHATVKSDNPRMTVRVRELPDEVRKKLDLDLIRQPRRVVIDSMGTLCAERNLRLLEPYSLFKDGENYIVVGCAESLSLYKDQVIVDKKAAELSKLAALGDAQQVETIPDNPEEILKQQAAAPDDAGATAPEDSAKAKPKRKRTCKSKEDPAKVAALAAALAEAERVTAAELEAEQAVEQEANHAFDKDNSGASSLSTEEATEALDAAKKKRTRKASKKASAAASAEAKPQEPSDAQKATTATKDAKSTKRASAAKSKSAPAAKAVTAATAAKAVAAKSEAKSQKVLLHPDPEAKVLKQGRNYRVEEYTEHVNLVFVPLVRGYDGREHVSLEAVLDFLGAMEVRVAMVEAGPQLGSAFIDKNLINECYCYLSPMILGKGAQDAFTMPQVPSLSESLHFGSMDVSVLGHDVRLILSNLHTGN</sequence>
<keyword evidence="10" id="KW-0686">Riboflavin biosynthesis</keyword>
<dbReference type="InterPro" id="IPR002125">
    <property type="entry name" value="CMP_dCMP_dom"/>
</dbReference>
<keyword evidence="13" id="KW-0862">Zinc</keyword>
<dbReference type="PANTHER" id="PTHR38011">
    <property type="entry name" value="DIHYDROFOLATE REDUCTASE FAMILY PROTEIN (AFU_ORTHOLOGUE AFUA_8G06820)"/>
    <property type="match status" value="1"/>
</dbReference>
<dbReference type="InterPro" id="IPR004794">
    <property type="entry name" value="Eubact_RibD"/>
</dbReference>
<comment type="cofactor">
    <cofactor evidence="1">
        <name>Zn(2+)</name>
        <dbReference type="ChEBI" id="CHEBI:29105"/>
    </cofactor>
</comment>
<protein>
    <recommendedName>
        <fullName evidence="9">Riboflavin biosynthesis protein RibD</fullName>
        <ecNumber evidence="8">1.1.1.193</ecNumber>
        <ecNumber evidence="7">3.5.4.26</ecNumber>
    </recommendedName>
</protein>
<gene>
    <name evidence="19" type="primary">ribD</name>
    <name evidence="19" type="ORF">H9850_04175</name>
</gene>
<feature type="domain" description="CMP/dCMP-type deaminase" evidence="18">
    <location>
        <begin position="6"/>
        <end position="131"/>
    </location>
</feature>
<evidence type="ECO:0000256" key="4">
    <source>
        <dbReference type="ARBA" id="ARBA00004910"/>
    </source>
</evidence>
<proteinExistence type="inferred from homology"/>
<name>A0A9D1WD52_9GAMM</name>
<evidence type="ECO:0000256" key="14">
    <source>
        <dbReference type="ARBA" id="ARBA00022857"/>
    </source>
</evidence>
<reference evidence="19" key="1">
    <citation type="journal article" date="2021" name="PeerJ">
        <title>Extensive microbial diversity within the chicken gut microbiome revealed by metagenomics and culture.</title>
        <authorList>
            <person name="Gilroy R."/>
            <person name="Ravi A."/>
            <person name="Getino M."/>
            <person name="Pursley I."/>
            <person name="Horton D.L."/>
            <person name="Alikhan N.F."/>
            <person name="Baker D."/>
            <person name="Gharbi K."/>
            <person name="Hall N."/>
            <person name="Watson M."/>
            <person name="Adriaenssens E.M."/>
            <person name="Foster-Nyarko E."/>
            <person name="Jarju S."/>
            <person name="Secka A."/>
            <person name="Antonio M."/>
            <person name="Oren A."/>
            <person name="Chaudhuri R.R."/>
            <person name="La Ragione R."/>
            <person name="Hildebrand F."/>
            <person name="Pallen M.J."/>
        </authorList>
    </citation>
    <scope>NUCLEOTIDE SEQUENCE</scope>
    <source>
        <strain evidence="19">USASDec5-558</strain>
    </source>
</reference>
<dbReference type="PANTHER" id="PTHR38011:SF7">
    <property type="entry name" value="2,5-DIAMINO-6-RIBOSYLAMINO-4(3H)-PYRIMIDINONE 5'-PHOSPHATE REDUCTASE"/>
    <property type="match status" value="1"/>
</dbReference>
<comment type="similarity">
    <text evidence="5">In the N-terminal section; belongs to the cytidine and deoxycytidylate deaminase family.</text>
</comment>
<evidence type="ECO:0000256" key="3">
    <source>
        <dbReference type="ARBA" id="ARBA00004882"/>
    </source>
</evidence>
<evidence type="ECO:0000256" key="15">
    <source>
        <dbReference type="ARBA" id="ARBA00023002"/>
    </source>
</evidence>
<dbReference type="AlphaFoldDB" id="A0A9D1WD52"/>
<evidence type="ECO:0000256" key="17">
    <source>
        <dbReference type="SAM" id="MobiDB-lite"/>
    </source>
</evidence>
<comment type="caution">
    <text evidence="19">The sequence shown here is derived from an EMBL/GenBank/DDBJ whole genome shotgun (WGS) entry which is preliminary data.</text>
</comment>
<evidence type="ECO:0000256" key="9">
    <source>
        <dbReference type="ARBA" id="ARBA00019930"/>
    </source>
</evidence>
<dbReference type="GO" id="GO:0008270">
    <property type="term" value="F:zinc ion binding"/>
    <property type="evidence" value="ECO:0007669"/>
    <property type="project" value="InterPro"/>
</dbReference>
<dbReference type="EC" id="1.1.1.193" evidence="8"/>
<dbReference type="InterPro" id="IPR016193">
    <property type="entry name" value="Cytidine_deaminase-like"/>
</dbReference>
<dbReference type="SUPFAM" id="SSF53597">
    <property type="entry name" value="Dihydrofolate reductase-like"/>
    <property type="match status" value="2"/>
</dbReference>
<evidence type="ECO:0000256" key="12">
    <source>
        <dbReference type="ARBA" id="ARBA00022801"/>
    </source>
</evidence>
<evidence type="ECO:0000256" key="2">
    <source>
        <dbReference type="ARBA" id="ARBA00002151"/>
    </source>
</evidence>
<keyword evidence="11" id="KW-0479">Metal-binding</keyword>
<evidence type="ECO:0000256" key="11">
    <source>
        <dbReference type="ARBA" id="ARBA00022723"/>
    </source>
</evidence>
<feature type="compositionally biased region" description="Low complexity" evidence="17">
    <location>
        <begin position="450"/>
        <end position="462"/>
    </location>
</feature>
<dbReference type="GO" id="GO:0008703">
    <property type="term" value="F:5-amino-6-(5-phosphoribosylamino)uracil reductase activity"/>
    <property type="evidence" value="ECO:0007669"/>
    <property type="project" value="UniProtKB-EC"/>
</dbReference>
<keyword evidence="14" id="KW-0521">NADP</keyword>
<keyword evidence="15 19" id="KW-0560">Oxidoreductase</keyword>
<dbReference type="SUPFAM" id="SSF53927">
    <property type="entry name" value="Cytidine deaminase-like"/>
    <property type="match status" value="1"/>
</dbReference>
<comment type="pathway">
    <text evidence="3">Cofactor biosynthesis; riboflavin biosynthesis; 5-amino-6-(D-ribitylamino)uracil from GTP: step 2/4.</text>
</comment>
<dbReference type="Gene3D" id="3.40.430.10">
    <property type="entry name" value="Dihydrofolate Reductase, subunit A"/>
    <property type="match status" value="2"/>
</dbReference>
<dbReference type="PROSITE" id="PS00903">
    <property type="entry name" value="CYT_DCMP_DEAMINASES_1"/>
    <property type="match status" value="1"/>
</dbReference>
<dbReference type="Gene3D" id="3.40.140.10">
    <property type="entry name" value="Cytidine Deaminase, domain 2"/>
    <property type="match status" value="1"/>
</dbReference>
<dbReference type="GO" id="GO:0009231">
    <property type="term" value="P:riboflavin biosynthetic process"/>
    <property type="evidence" value="ECO:0007669"/>
    <property type="project" value="UniProtKB-KW"/>
</dbReference>
<keyword evidence="12 19" id="KW-0378">Hydrolase</keyword>
<dbReference type="InterPro" id="IPR016192">
    <property type="entry name" value="APOBEC/CMP_deaminase_Zn-bd"/>
</dbReference>
<comment type="similarity">
    <text evidence="6">In the C-terminal section; belongs to the HTP reductase family.</text>
</comment>
<evidence type="ECO:0000313" key="19">
    <source>
        <dbReference type="EMBL" id="HIX56652.1"/>
    </source>
</evidence>
<dbReference type="EMBL" id="DXEV01000084">
    <property type="protein sequence ID" value="HIX56652.1"/>
    <property type="molecule type" value="Genomic_DNA"/>
</dbReference>
<feature type="compositionally biased region" description="Basic residues" evidence="17">
    <location>
        <begin position="408"/>
        <end position="417"/>
    </location>
</feature>
<dbReference type="InterPro" id="IPR050765">
    <property type="entry name" value="Riboflavin_Biosynth_HTPR"/>
</dbReference>
<dbReference type="InterPro" id="IPR024072">
    <property type="entry name" value="DHFR-like_dom_sf"/>
</dbReference>
<evidence type="ECO:0000256" key="13">
    <source>
        <dbReference type="ARBA" id="ARBA00022833"/>
    </source>
</evidence>
<comment type="function">
    <text evidence="2">Converts 2,5-diamino-6-(ribosylamino)-4(3h)-pyrimidinone 5'-phosphate into 5-amino-6-(ribosylamino)-2,4(1h,3h)-pyrimidinedione 5'-phosphate.</text>
</comment>
<dbReference type="Pfam" id="PF00383">
    <property type="entry name" value="dCMP_cyt_deam_1"/>
    <property type="match status" value="1"/>
</dbReference>
<feature type="compositionally biased region" description="Low complexity" evidence="17">
    <location>
        <begin position="418"/>
        <end position="427"/>
    </location>
</feature>
<evidence type="ECO:0000256" key="16">
    <source>
        <dbReference type="ARBA" id="ARBA00023268"/>
    </source>
</evidence>
<evidence type="ECO:0000256" key="8">
    <source>
        <dbReference type="ARBA" id="ARBA00013173"/>
    </source>
</evidence>
<evidence type="ECO:0000256" key="5">
    <source>
        <dbReference type="ARBA" id="ARBA00005259"/>
    </source>
</evidence>
<feature type="compositionally biased region" description="Low complexity" evidence="17">
    <location>
        <begin position="319"/>
        <end position="330"/>
    </location>
</feature>
<dbReference type="FunFam" id="3.40.140.10:FF:000025">
    <property type="entry name" value="Riboflavin biosynthesis protein RibD"/>
    <property type="match status" value="1"/>
</dbReference>
<accession>A0A9D1WD52</accession>
<dbReference type="Proteomes" id="UP000886829">
    <property type="component" value="Unassembled WGS sequence"/>
</dbReference>
<dbReference type="NCBIfam" id="TIGR00326">
    <property type="entry name" value="eubact_ribD"/>
    <property type="match status" value="1"/>
</dbReference>
<evidence type="ECO:0000256" key="7">
    <source>
        <dbReference type="ARBA" id="ARBA00012766"/>
    </source>
</evidence>
<dbReference type="GO" id="GO:0008835">
    <property type="term" value="F:diaminohydroxyphosphoribosylaminopyrimidine deaminase activity"/>
    <property type="evidence" value="ECO:0007669"/>
    <property type="project" value="UniProtKB-EC"/>
</dbReference>
<evidence type="ECO:0000256" key="10">
    <source>
        <dbReference type="ARBA" id="ARBA00022619"/>
    </source>
</evidence>
<evidence type="ECO:0000259" key="18">
    <source>
        <dbReference type="PROSITE" id="PS51747"/>
    </source>
</evidence>
<feature type="region of interest" description="Disordered" evidence="17">
    <location>
        <begin position="319"/>
        <end position="348"/>
    </location>
</feature>
<evidence type="ECO:0000256" key="6">
    <source>
        <dbReference type="ARBA" id="ARBA00007417"/>
    </source>
</evidence>
<dbReference type="PROSITE" id="PS51747">
    <property type="entry name" value="CYT_DCMP_DEAMINASES_2"/>
    <property type="match status" value="1"/>
</dbReference>
<comment type="pathway">
    <text evidence="4">Cofactor biosynthesis; riboflavin biosynthesis; 5-amino-6-(D-ribitylamino)uracil from GTP: step 3/4.</text>
</comment>
<keyword evidence="16" id="KW-0511">Multifunctional enzyme</keyword>
<evidence type="ECO:0000256" key="1">
    <source>
        <dbReference type="ARBA" id="ARBA00001947"/>
    </source>
</evidence>
<dbReference type="Pfam" id="PF01872">
    <property type="entry name" value="RibD_C"/>
    <property type="match status" value="2"/>
</dbReference>
<evidence type="ECO:0000313" key="20">
    <source>
        <dbReference type="Proteomes" id="UP000886829"/>
    </source>
</evidence>
<dbReference type="EC" id="3.5.4.26" evidence="7"/>
<organism evidence="19 20">
    <name type="scientific">Candidatus Anaerobiospirillum pullistercoris</name>
    <dbReference type="NCBI Taxonomy" id="2838452"/>
    <lineage>
        <taxon>Bacteria</taxon>
        <taxon>Pseudomonadati</taxon>
        <taxon>Pseudomonadota</taxon>
        <taxon>Gammaproteobacteria</taxon>
        <taxon>Aeromonadales</taxon>
        <taxon>Succinivibrionaceae</taxon>
        <taxon>Anaerobiospirillum</taxon>
    </lineage>
</organism>